<dbReference type="PANTHER" id="PTHR30160:SF1">
    <property type="entry name" value="LIPOPOLYSACCHARIDE 1,2-N-ACETYLGLUCOSAMINETRANSFERASE-RELATED"/>
    <property type="match status" value="1"/>
</dbReference>
<sequence>MEASDTLRILIIRRDNIGDLVCTTPMIASLRARFPAAQIDALVNSYNVAVLAHNPHLNSVFAYTKGKHRAEGEYVLTNLWRRFALYVRLLRNRYDYVILAGNGFTGRAAGMAKRLLPKHIIGFTPDGLPTAAIDLPQKVPTAAQHCVQLMAPLTVPLGVEKPAERLTLVPNPDQVRIARQQLNAHASYRAGMKLIGLHISARKPSQRWPAERFIALARHLYQHQRCGIMLFWSPGDEHNPLHPGDDGKAAAIINALSGLPLFPCPTETLPELIGSMALPDEVICSDGGAMHIAAGLGKPIVCFFGLSDAQVWHPWGVPFEILQPPSKEVADLTLEEVVAAYGRLMARVGQPDTQQVE</sequence>
<dbReference type="CDD" id="cd03789">
    <property type="entry name" value="GT9_LPS_heptosyltransferase"/>
    <property type="match status" value="1"/>
</dbReference>
<protein>
    <submittedName>
        <fullName evidence="3">ADP-heptose:LPS heptosyltransferase</fullName>
    </submittedName>
</protein>
<keyword evidence="4" id="KW-1185">Reference proteome</keyword>
<dbReference type="EMBL" id="JACHHY010000002">
    <property type="protein sequence ID" value="MBB5017050.1"/>
    <property type="molecule type" value="Genomic_DNA"/>
</dbReference>
<keyword evidence="2 3" id="KW-0808">Transferase</keyword>
<dbReference type="GO" id="GO:0009244">
    <property type="term" value="P:lipopolysaccharide core region biosynthetic process"/>
    <property type="evidence" value="ECO:0007669"/>
    <property type="project" value="TreeGrafter"/>
</dbReference>
<gene>
    <name evidence="3" type="ORF">HNQ59_000312</name>
</gene>
<comment type="caution">
    <text evidence="3">The sequence shown here is derived from an EMBL/GenBank/DDBJ whole genome shotgun (WGS) entry which is preliminary data.</text>
</comment>
<dbReference type="SUPFAM" id="SSF53756">
    <property type="entry name" value="UDP-Glycosyltransferase/glycogen phosphorylase"/>
    <property type="match status" value="1"/>
</dbReference>
<dbReference type="RefSeq" id="WP_184034267.1">
    <property type="nucleotide sequence ID" value="NZ_JACHHY010000002.1"/>
</dbReference>
<evidence type="ECO:0000313" key="3">
    <source>
        <dbReference type="EMBL" id="MBB5017050.1"/>
    </source>
</evidence>
<dbReference type="Gene3D" id="3.40.50.2000">
    <property type="entry name" value="Glycogen Phosphorylase B"/>
    <property type="match status" value="2"/>
</dbReference>
<dbReference type="InterPro" id="IPR051199">
    <property type="entry name" value="LPS_LOS_Heptosyltrfase"/>
</dbReference>
<dbReference type="GO" id="GO:0005829">
    <property type="term" value="C:cytosol"/>
    <property type="evidence" value="ECO:0007669"/>
    <property type="project" value="TreeGrafter"/>
</dbReference>
<dbReference type="AlphaFoldDB" id="A0A840MF77"/>
<evidence type="ECO:0000256" key="2">
    <source>
        <dbReference type="ARBA" id="ARBA00022679"/>
    </source>
</evidence>
<dbReference type="InterPro" id="IPR002201">
    <property type="entry name" value="Glyco_trans_9"/>
</dbReference>
<dbReference type="GO" id="GO:0008713">
    <property type="term" value="F:ADP-heptose-lipopolysaccharide heptosyltransferase activity"/>
    <property type="evidence" value="ECO:0007669"/>
    <property type="project" value="TreeGrafter"/>
</dbReference>
<dbReference type="Proteomes" id="UP000575898">
    <property type="component" value="Unassembled WGS sequence"/>
</dbReference>
<keyword evidence="1" id="KW-0328">Glycosyltransferase</keyword>
<dbReference type="Pfam" id="PF01075">
    <property type="entry name" value="Glyco_transf_9"/>
    <property type="match status" value="1"/>
</dbReference>
<name>A0A840MF77_9PROT</name>
<accession>A0A840MF77</accession>
<evidence type="ECO:0000256" key="1">
    <source>
        <dbReference type="ARBA" id="ARBA00022676"/>
    </source>
</evidence>
<dbReference type="PANTHER" id="PTHR30160">
    <property type="entry name" value="TETRAACYLDISACCHARIDE 4'-KINASE-RELATED"/>
    <property type="match status" value="1"/>
</dbReference>
<proteinExistence type="predicted"/>
<organism evidence="3 4">
    <name type="scientific">Chitinivorax tropicus</name>
    <dbReference type="NCBI Taxonomy" id="714531"/>
    <lineage>
        <taxon>Bacteria</taxon>
        <taxon>Pseudomonadati</taxon>
        <taxon>Pseudomonadota</taxon>
        <taxon>Betaproteobacteria</taxon>
        <taxon>Chitinivorax</taxon>
    </lineage>
</organism>
<reference evidence="3 4" key="1">
    <citation type="submission" date="2020-08" db="EMBL/GenBank/DDBJ databases">
        <title>Genomic Encyclopedia of Type Strains, Phase IV (KMG-IV): sequencing the most valuable type-strain genomes for metagenomic binning, comparative biology and taxonomic classification.</title>
        <authorList>
            <person name="Goeker M."/>
        </authorList>
    </citation>
    <scope>NUCLEOTIDE SEQUENCE [LARGE SCALE GENOMIC DNA]</scope>
    <source>
        <strain evidence="3 4">DSM 27165</strain>
    </source>
</reference>
<evidence type="ECO:0000313" key="4">
    <source>
        <dbReference type="Proteomes" id="UP000575898"/>
    </source>
</evidence>